<dbReference type="AlphaFoldDB" id="A0A9W3LAA6"/>
<accession>A0A9W3LAA6</accession>
<dbReference type="KEGG" id="bby:CY96_28665"/>
<gene>
    <name evidence="2" type="ORF">CY96_28665</name>
</gene>
<reference evidence="3" key="1">
    <citation type="submission" date="2014-03" db="EMBL/GenBank/DDBJ databases">
        <title>The Complete Genome Sequence of Bacillus bombyseptieus.</title>
        <authorList>
            <person name="Cheng T."/>
            <person name="Lin P."/>
            <person name="Jin S."/>
            <person name="Wu Y."/>
            <person name="Fu B."/>
            <person name="Long R."/>
            <person name="Liu D."/>
            <person name="Guo Y."/>
            <person name="Peng L."/>
            <person name="Xia Q."/>
        </authorList>
    </citation>
    <scope>NUCLEOTIDE SEQUENCE [LARGE SCALE GENOMIC DNA]</scope>
    <source>
        <strain evidence="3">wang</strain>
        <plasmid evidence="3">pBb</plasmid>
    </source>
</reference>
<sequence length="141" mass="15321">MKVLMGLSFMFGCIFVTSGNVEAASGGWYKVTAAGNNCKARVNTDQTEYKSNNKTVGMQIEAQGNCSTMYYDAALTDRGLESVAHDGTVGSFSSKTPIKQLKIGSVREKETTVIIVQLYKDAAHTQPIGKLISNEIILYPR</sequence>
<name>A0A9W3LAA6_9BACI</name>
<evidence type="ECO:0000313" key="3">
    <source>
        <dbReference type="Proteomes" id="UP000031778"/>
    </source>
</evidence>
<evidence type="ECO:0008006" key="4">
    <source>
        <dbReference type="Google" id="ProtNLM"/>
    </source>
</evidence>
<proteinExistence type="predicted"/>
<keyword evidence="3" id="KW-1185">Reference proteome</keyword>
<evidence type="ECO:0000313" key="2">
    <source>
        <dbReference type="EMBL" id="AHX21764.1"/>
    </source>
</evidence>
<geneLocation type="plasmid" evidence="2 3">
    <name>pBb</name>
</geneLocation>
<organism evidence="2 3">
    <name type="scientific">Bacillus bombysepticus str. Wang</name>
    <dbReference type="NCBI Taxonomy" id="1330043"/>
    <lineage>
        <taxon>Bacteria</taxon>
        <taxon>Bacillati</taxon>
        <taxon>Bacillota</taxon>
        <taxon>Bacilli</taxon>
        <taxon>Bacillales</taxon>
        <taxon>Bacillaceae</taxon>
        <taxon>Bacillus</taxon>
        <taxon>Bacillus cereus group</taxon>
    </lineage>
</organism>
<protein>
    <recommendedName>
        <fullName evidence="4">Lipoprotein</fullName>
    </recommendedName>
</protein>
<dbReference type="Proteomes" id="UP000031778">
    <property type="component" value="Plasmid pBb"/>
</dbReference>
<dbReference type="EMBL" id="CP007513">
    <property type="protein sequence ID" value="AHX21764.1"/>
    <property type="molecule type" value="Genomic_DNA"/>
</dbReference>
<evidence type="ECO:0000256" key="1">
    <source>
        <dbReference type="SAM" id="SignalP"/>
    </source>
</evidence>
<feature type="chain" id="PRO_5040750030" description="Lipoprotein" evidence="1">
    <location>
        <begin position="24"/>
        <end position="141"/>
    </location>
</feature>
<feature type="signal peptide" evidence="1">
    <location>
        <begin position="1"/>
        <end position="23"/>
    </location>
</feature>
<keyword evidence="1" id="KW-0732">Signal</keyword>
<keyword evidence="2" id="KW-0614">Plasmid</keyword>